<dbReference type="HAMAP" id="MF_00165">
    <property type="entry name" value="Thymidylate_kinase"/>
    <property type="match status" value="1"/>
</dbReference>
<dbReference type="GO" id="GO:0006227">
    <property type="term" value="P:dUDP biosynthetic process"/>
    <property type="evidence" value="ECO:0007669"/>
    <property type="project" value="TreeGrafter"/>
</dbReference>
<evidence type="ECO:0000256" key="7">
    <source>
        <dbReference type="ARBA" id="ARBA00048743"/>
    </source>
</evidence>
<dbReference type="AlphaFoldDB" id="B8J9E8"/>
<dbReference type="Proteomes" id="UP000007089">
    <property type="component" value="Chromosome"/>
</dbReference>
<evidence type="ECO:0000259" key="9">
    <source>
        <dbReference type="Pfam" id="PF02223"/>
    </source>
</evidence>
<keyword evidence="4 8" id="KW-0547">Nucleotide-binding</keyword>
<dbReference type="GO" id="GO:0005524">
    <property type="term" value="F:ATP binding"/>
    <property type="evidence" value="ECO:0007669"/>
    <property type="project" value="UniProtKB-UniRule"/>
</dbReference>
<evidence type="ECO:0000256" key="3">
    <source>
        <dbReference type="ARBA" id="ARBA00022727"/>
    </source>
</evidence>
<dbReference type="EMBL" id="CP001359">
    <property type="protein sequence ID" value="ACL65554.1"/>
    <property type="molecule type" value="Genomic_DNA"/>
</dbReference>
<dbReference type="NCBIfam" id="TIGR00041">
    <property type="entry name" value="DTMP_kinase"/>
    <property type="match status" value="1"/>
</dbReference>
<evidence type="ECO:0000313" key="10">
    <source>
        <dbReference type="EMBL" id="ACL65554.1"/>
    </source>
</evidence>
<gene>
    <name evidence="8" type="primary">tmk</name>
    <name evidence="10" type="ordered locus">A2cp1_2216</name>
</gene>
<dbReference type="InterPro" id="IPR018094">
    <property type="entry name" value="Thymidylate_kinase"/>
</dbReference>
<evidence type="ECO:0000256" key="6">
    <source>
        <dbReference type="ARBA" id="ARBA00022840"/>
    </source>
</evidence>
<dbReference type="HOGENOM" id="CLU_049131_1_3_7"/>
<evidence type="ECO:0000256" key="4">
    <source>
        <dbReference type="ARBA" id="ARBA00022741"/>
    </source>
</evidence>
<organism evidence="10 11">
    <name type="scientific">Anaeromyxobacter dehalogenans (strain ATCC BAA-258 / DSM 21875 / 2CP-1)</name>
    <dbReference type="NCBI Taxonomy" id="455488"/>
    <lineage>
        <taxon>Bacteria</taxon>
        <taxon>Pseudomonadati</taxon>
        <taxon>Myxococcota</taxon>
        <taxon>Myxococcia</taxon>
        <taxon>Myxococcales</taxon>
        <taxon>Cystobacterineae</taxon>
        <taxon>Anaeromyxobacteraceae</taxon>
        <taxon>Anaeromyxobacter</taxon>
    </lineage>
</organism>
<proteinExistence type="inferred from homology"/>
<evidence type="ECO:0000256" key="8">
    <source>
        <dbReference type="HAMAP-Rule" id="MF_00165"/>
    </source>
</evidence>
<comment type="catalytic activity">
    <reaction evidence="7 8">
        <text>dTMP + ATP = dTDP + ADP</text>
        <dbReference type="Rhea" id="RHEA:13517"/>
        <dbReference type="ChEBI" id="CHEBI:30616"/>
        <dbReference type="ChEBI" id="CHEBI:58369"/>
        <dbReference type="ChEBI" id="CHEBI:63528"/>
        <dbReference type="ChEBI" id="CHEBI:456216"/>
        <dbReference type="EC" id="2.7.4.9"/>
    </reaction>
</comment>
<dbReference type="EC" id="2.7.4.9" evidence="8"/>
<comment type="similarity">
    <text evidence="1 8">Belongs to the thymidylate kinase family.</text>
</comment>
<comment type="function">
    <text evidence="8">Phosphorylation of dTMP to form dTDP in both de novo and salvage pathways of dTTP synthesis.</text>
</comment>
<evidence type="ECO:0000256" key="2">
    <source>
        <dbReference type="ARBA" id="ARBA00022679"/>
    </source>
</evidence>
<dbReference type="Gene3D" id="3.40.50.300">
    <property type="entry name" value="P-loop containing nucleotide triphosphate hydrolases"/>
    <property type="match status" value="1"/>
</dbReference>
<dbReference type="InterPro" id="IPR018095">
    <property type="entry name" value="Thymidylate_kin_CS"/>
</dbReference>
<dbReference type="Pfam" id="PF02223">
    <property type="entry name" value="Thymidylate_kin"/>
    <property type="match status" value="1"/>
</dbReference>
<evidence type="ECO:0000256" key="1">
    <source>
        <dbReference type="ARBA" id="ARBA00009776"/>
    </source>
</evidence>
<dbReference type="CDD" id="cd01672">
    <property type="entry name" value="TMPK"/>
    <property type="match status" value="1"/>
</dbReference>
<dbReference type="RefSeq" id="WP_012633397.1">
    <property type="nucleotide sequence ID" value="NC_011891.1"/>
</dbReference>
<reference evidence="10" key="1">
    <citation type="submission" date="2009-01" db="EMBL/GenBank/DDBJ databases">
        <title>Complete sequence of Anaeromyxobacter dehalogenans 2CP-1.</title>
        <authorList>
            <consortium name="US DOE Joint Genome Institute"/>
            <person name="Lucas S."/>
            <person name="Copeland A."/>
            <person name="Lapidus A."/>
            <person name="Glavina del Rio T."/>
            <person name="Dalin E."/>
            <person name="Tice H."/>
            <person name="Bruce D."/>
            <person name="Goodwin L."/>
            <person name="Pitluck S."/>
            <person name="Saunders E."/>
            <person name="Brettin T."/>
            <person name="Detter J.C."/>
            <person name="Han C."/>
            <person name="Larimer F."/>
            <person name="Land M."/>
            <person name="Hauser L."/>
            <person name="Kyrpides N."/>
            <person name="Ovchinnikova G."/>
            <person name="Beliaev A.S."/>
            <person name="Richardson P."/>
        </authorList>
    </citation>
    <scope>NUCLEOTIDE SEQUENCE</scope>
    <source>
        <strain evidence="10">2CP-1</strain>
    </source>
</reference>
<dbReference type="GO" id="GO:0005737">
    <property type="term" value="C:cytoplasm"/>
    <property type="evidence" value="ECO:0007669"/>
    <property type="project" value="TreeGrafter"/>
</dbReference>
<keyword evidence="11" id="KW-1185">Reference proteome</keyword>
<dbReference type="PROSITE" id="PS01331">
    <property type="entry name" value="THYMIDYLATE_KINASE"/>
    <property type="match status" value="1"/>
</dbReference>
<feature type="domain" description="Thymidylate kinase-like" evidence="9">
    <location>
        <begin position="21"/>
        <end position="210"/>
    </location>
</feature>
<dbReference type="KEGG" id="acp:A2cp1_2216"/>
<keyword evidence="5 8" id="KW-0418">Kinase</keyword>
<dbReference type="SUPFAM" id="SSF52540">
    <property type="entry name" value="P-loop containing nucleoside triphosphate hydrolases"/>
    <property type="match status" value="1"/>
</dbReference>
<dbReference type="InterPro" id="IPR027417">
    <property type="entry name" value="P-loop_NTPase"/>
</dbReference>
<dbReference type="PANTHER" id="PTHR10344">
    <property type="entry name" value="THYMIDYLATE KINASE"/>
    <property type="match status" value="1"/>
</dbReference>
<keyword evidence="6 8" id="KW-0067">ATP-binding</keyword>
<sequence>MSAAGGGGRGRPAARGRFVVLEGLDGAGTTTQARLLGERLRADGRTAHVTAEPSGGPVGALVRQVLTRRVTGVAGADFDPHALALLFAADRRDHRAVEIDPKLAAGIDVVSDRYTLSSLAYQGAALGEMEWVRQVNGAAGPPDATLFLRVRPEVALRRRRAASLDREIYEVGAFQRKVAAEYDRAIALLRQAGESVIEIDGERPVEAVAAAVWAAVSTL</sequence>
<name>B8J9E8_ANAD2</name>
<protein>
    <recommendedName>
        <fullName evidence="8">Thymidylate kinase</fullName>
        <ecNumber evidence="8">2.7.4.9</ecNumber>
    </recommendedName>
    <alternativeName>
        <fullName evidence="8">dTMP kinase</fullName>
    </alternativeName>
</protein>
<keyword evidence="2 8" id="KW-0808">Transferase</keyword>
<dbReference type="GO" id="GO:0006233">
    <property type="term" value="P:dTDP biosynthetic process"/>
    <property type="evidence" value="ECO:0007669"/>
    <property type="project" value="InterPro"/>
</dbReference>
<keyword evidence="3 8" id="KW-0545">Nucleotide biosynthesis</keyword>
<comment type="caution">
    <text evidence="8">Lacks conserved residue(s) required for the propagation of feature annotation.</text>
</comment>
<evidence type="ECO:0000313" key="11">
    <source>
        <dbReference type="Proteomes" id="UP000007089"/>
    </source>
</evidence>
<accession>B8J9E8</accession>
<dbReference type="InterPro" id="IPR039430">
    <property type="entry name" value="Thymidylate_kin-like_dom"/>
</dbReference>
<evidence type="ECO:0000256" key="5">
    <source>
        <dbReference type="ARBA" id="ARBA00022777"/>
    </source>
</evidence>
<dbReference type="GO" id="GO:0004798">
    <property type="term" value="F:dTMP kinase activity"/>
    <property type="evidence" value="ECO:0007669"/>
    <property type="project" value="UniProtKB-UniRule"/>
</dbReference>
<dbReference type="GO" id="GO:0006235">
    <property type="term" value="P:dTTP biosynthetic process"/>
    <property type="evidence" value="ECO:0007669"/>
    <property type="project" value="UniProtKB-UniRule"/>
</dbReference>
<dbReference type="PANTHER" id="PTHR10344:SF4">
    <property type="entry name" value="UMP-CMP KINASE 2, MITOCHONDRIAL"/>
    <property type="match status" value="1"/>
</dbReference>